<evidence type="ECO:0000256" key="4">
    <source>
        <dbReference type="SAM" id="MobiDB-lite"/>
    </source>
</evidence>
<feature type="compositionally biased region" description="Polar residues" evidence="4">
    <location>
        <begin position="973"/>
        <end position="983"/>
    </location>
</feature>
<dbReference type="Gene3D" id="3.30.497.10">
    <property type="entry name" value="Antithrombin, subunit I, domain 2"/>
    <property type="match status" value="1"/>
</dbReference>
<dbReference type="InterPro" id="IPR042178">
    <property type="entry name" value="Serpin_sf_1"/>
</dbReference>
<feature type="compositionally biased region" description="Polar residues" evidence="4">
    <location>
        <begin position="921"/>
        <end position="931"/>
    </location>
</feature>
<keyword evidence="1" id="KW-0646">Protease inhibitor</keyword>
<dbReference type="InterPro" id="IPR000215">
    <property type="entry name" value="Serpin_fam"/>
</dbReference>
<dbReference type="Pfam" id="PF00079">
    <property type="entry name" value="Serpin"/>
    <property type="match status" value="1"/>
</dbReference>
<feature type="region of interest" description="Disordered" evidence="4">
    <location>
        <begin position="79"/>
        <end position="105"/>
    </location>
</feature>
<dbReference type="InterPro" id="IPR023796">
    <property type="entry name" value="Serpin_dom"/>
</dbReference>
<dbReference type="InterPro" id="IPR042185">
    <property type="entry name" value="Serpin_sf_2"/>
</dbReference>
<feature type="compositionally biased region" description="Basic and acidic residues" evidence="4">
    <location>
        <begin position="992"/>
        <end position="1002"/>
    </location>
</feature>
<feature type="compositionally biased region" description="Low complexity" evidence="4">
    <location>
        <begin position="1148"/>
        <end position="1167"/>
    </location>
</feature>
<dbReference type="EMBL" id="WNWW01000146">
    <property type="protein sequence ID" value="KAF3429781.1"/>
    <property type="molecule type" value="Genomic_DNA"/>
</dbReference>
<evidence type="ECO:0000259" key="6">
    <source>
        <dbReference type="SMART" id="SM00093"/>
    </source>
</evidence>
<feature type="region of interest" description="Disordered" evidence="4">
    <location>
        <begin position="268"/>
        <end position="299"/>
    </location>
</feature>
<sequence>MSTGLFHAALTTVVLWTCLSFSVDSERPVSETATTVLLPMKYSKSRSVSHFMCESCSTYLTTTIKDEMATTYQEISGIGEPKDARSEAVRATQENKKSPSPAGVNFYRLPPSPANLLKPDGFQFYTYNERGDMITKQMTMQEIQALIASGGPDHSNVEVQEPQKAEDILTGGKKVGESRSINFYNQLNWRNCIAVEPLDYWKLAENVDYRVMDVVEKVQNVLKSAMDKPLSALSGSHPMIPEKVNVEWSNILPAILAGDKYGNKVEESHHVERPTSKPTSTYHVAHNQNDSTPDSLESNVSGIVPSEKLENVKIEKNGTQPTIATKPTTVSYTEKLMIPVPVITTERNAESIGNSQYTTQGSTFHKLTEATPLLKNTTYGSYDRDNENLTSVSPVTKSTTTSVPLLASTLQLDESTKSSYDNADLVSETLHPEKNHSHVDETVTDSLVTQTKIKPVIGTSSTEDDEVLLKTQTSSVVEANQVQTVVTNEPFSKLPLQYSVSFTKLPSQSSTSVTKSPSQSSASSTSVPATTNKYKITSVTEQLTTIQQDTVTKPSDHLSGLVEPSISSPSMELVNSLSNVISQISDDTVSPVLSSSFGFQSISSGNENKRNNGSEIVATYSSTTNGDRPENVNATSDEERIQESFTDATVKFKTDRERISLTATTTPIIPTSVTELDKITNQNSAVSTKFDGITSVRPVSNVTEVPMNINETSATTSNSLQPIALIDSILHTASPETKTPVTESITLPSDLSENLLANTLASSLIANPSNLKTNKTQTALDETTTSYSEKLNSGNSTVASNLKLPISINKDIVNDTTKRDPTNENEVSRTSTTKEDLFTEQQKIEFSQLQNSVTSESTTTSSFTSDPVLKNAVTDGISGTSFANNTLNEQTSNPTYETTISSNEASTSTNTRIIVPNVENVTEEASQNSDKTSTISLNETTETSSSERNKPSAYHTVDKLSTNWTAVANVSNAEEHPAQNTTDKIALQRPLKKTEEQSRNDTVHTTATQQEINVTSGTTATSFNDTKSFVASTTPESTTAALNSSTKEPNEIEGTSATSSDEIYKTKKPVELYLHASNSTGMELLEMVDKSESKLNDSASSTLQSKTNDTHASSEHTWQRISLHQATPSLSTEFTTTPTMYSEVSTSTSASTLANTSSTKLSSNSQSIPTNGTESTVSLDASKSVGGLDTSTRNASIDIVNFSRLCNELAIKFWIASNNGLSIGRSFALSPFGMTSLLAMIFLGARGSTSDQMNEILGLDNVATFNPHLIFQNVTDTVSLARHQGIANAAFVRELFADKAKVRKLLPFYKEQAQQFYEGLVAEVNFATISDLARRRTNLLIRKQTGGRIKDFVKSNTVPLRSPLAAISANVFQTDCNTSSASETGRDGELYFAVSAAHRLRKLIPVPATVWRSNVLAGYEPSLDATASAIGSADKLVSTIFLVPGQQGHAAPGDTLDRLEQRLVKGAFQDGTWDKLLKVLIPRPGLELQIPKFSHRSIVNATAALKRMGLDQLFSTQADFKGINGIGNRLFLSDVLQMNLFSTCGDENIANGRHHVEIYPASASLRNSRHVEEQTFRRIRRTVDTKSENYRTVSLKERIRNVERSEEKPRLRLDQPFLYFVRHNPTGLILHIGRFNPRLI</sequence>
<feature type="region of interest" description="Disordered" evidence="4">
    <location>
        <begin position="883"/>
        <end position="904"/>
    </location>
</feature>
<accession>A0A833S8D7</accession>
<evidence type="ECO:0000256" key="3">
    <source>
        <dbReference type="RuleBase" id="RU000411"/>
    </source>
</evidence>
<organism evidence="7 8">
    <name type="scientific">Frieseomelitta varia</name>
    <dbReference type="NCBI Taxonomy" id="561572"/>
    <lineage>
        <taxon>Eukaryota</taxon>
        <taxon>Metazoa</taxon>
        <taxon>Ecdysozoa</taxon>
        <taxon>Arthropoda</taxon>
        <taxon>Hexapoda</taxon>
        <taxon>Insecta</taxon>
        <taxon>Pterygota</taxon>
        <taxon>Neoptera</taxon>
        <taxon>Endopterygota</taxon>
        <taxon>Hymenoptera</taxon>
        <taxon>Apocrita</taxon>
        <taxon>Aculeata</taxon>
        <taxon>Apoidea</taxon>
        <taxon>Anthophila</taxon>
        <taxon>Apidae</taxon>
        <taxon>Frieseomelitta</taxon>
    </lineage>
</organism>
<feature type="region of interest" description="Disordered" evidence="4">
    <location>
        <begin position="507"/>
        <end position="530"/>
    </location>
</feature>
<feature type="region of interest" description="Disordered" evidence="4">
    <location>
        <begin position="973"/>
        <end position="1060"/>
    </location>
</feature>
<dbReference type="InterPro" id="IPR023795">
    <property type="entry name" value="Serpin_CS"/>
</dbReference>
<feature type="compositionally biased region" description="Polar residues" evidence="4">
    <location>
        <begin position="1168"/>
        <end position="1178"/>
    </location>
</feature>
<evidence type="ECO:0000256" key="1">
    <source>
        <dbReference type="ARBA" id="ARBA00022690"/>
    </source>
</evidence>
<feature type="region of interest" description="Disordered" evidence="4">
    <location>
        <begin position="814"/>
        <end position="841"/>
    </location>
</feature>
<feature type="region of interest" description="Disordered" evidence="4">
    <location>
        <begin position="921"/>
        <end position="954"/>
    </location>
</feature>
<feature type="signal peptide" evidence="5">
    <location>
        <begin position="1"/>
        <end position="25"/>
    </location>
</feature>
<dbReference type="PANTHER" id="PTHR11461:SF372">
    <property type="entry name" value="ACCESSORY GLAND PROTEIN ACP76A-RELATED"/>
    <property type="match status" value="1"/>
</dbReference>
<dbReference type="SMART" id="SM00093">
    <property type="entry name" value="SERPIN"/>
    <property type="match status" value="1"/>
</dbReference>
<keyword evidence="8" id="KW-1185">Reference proteome</keyword>
<dbReference type="InterPro" id="IPR036186">
    <property type="entry name" value="Serpin_sf"/>
</dbReference>
<reference evidence="7" key="1">
    <citation type="submission" date="2019-11" db="EMBL/GenBank/DDBJ databases">
        <title>The nuclear and mitochondrial genomes of Frieseomelitta varia - a highly eusocial stingless bee (Meliponini) with a permanently sterile worker caste.</title>
        <authorList>
            <person name="Freitas F.C.P."/>
            <person name="Lourenco A.P."/>
            <person name="Nunes F.M.F."/>
            <person name="Paschoal A.R."/>
            <person name="Abreu F.C.P."/>
            <person name="Barbin F.O."/>
            <person name="Bataglia L."/>
            <person name="Cardoso-Junior C.A.M."/>
            <person name="Cervoni M.S."/>
            <person name="Silva S.R."/>
            <person name="Dalarmi F."/>
            <person name="Del Lama M.A."/>
            <person name="Depintor T.S."/>
            <person name="Ferreira K.M."/>
            <person name="Goria P.S."/>
            <person name="Jaskot M.C."/>
            <person name="Lago D.C."/>
            <person name="Luna-Lucena D."/>
            <person name="Moda L.M."/>
            <person name="Nascimento L."/>
            <person name="Pedrino M."/>
            <person name="Rabico F.O."/>
            <person name="Sanches F.C."/>
            <person name="Santos D.E."/>
            <person name="Santos C.G."/>
            <person name="Vieira J."/>
            <person name="Lopes T.F."/>
            <person name="Barchuk A.R."/>
            <person name="Hartfelder K."/>
            <person name="Simoes Z.L.P."/>
            <person name="Bitondi M.M.G."/>
            <person name="Pinheiro D.G."/>
        </authorList>
    </citation>
    <scope>NUCLEOTIDE SEQUENCE</scope>
    <source>
        <strain evidence="7">USP_RPSP 00005682</strain>
        <tissue evidence="7">Whole individual</tissue>
    </source>
</reference>
<evidence type="ECO:0000256" key="5">
    <source>
        <dbReference type="SAM" id="SignalP"/>
    </source>
</evidence>
<feature type="compositionally biased region" description="Polar residues" evidence="4">
    <location>
        <begin position="276"/>
        <end position="299"/>
    </location>
</feature>
<feature type="compositionally biased region" description="Polar residues" evidence="4">
    <location>
        <begin position="1003"/>
        <end position="1060"/>
    </location>
</feature>
<evidence type="ECO:0000313" key="8">
    <source>
        <dbReference type="Proteomes" id="UP000655588"/>
    </source>
</evidence>
<dbReference type="Proteomes" id="UP000655588">
    <property type="component" value="Unassembled WGS sequence"/>
</dbReference>
<dbReference type="Gene3D" id="2.30.39.10">
    <property type="entry name" value="Alpha-1-antitrypsin, domain 1"/>
    <property type="match status" value="2"/>
</dbReference>
<feature type="domain" description="Serpin" evidence="6">
    <location>
        <begin position="1213"/>
        <end position="1637"/>
    </location>
</feature>
<dbReference type="SUPFAM" id="SSF56574">
    <property type="entry name" value="Serpins"/>
    <property type="match status" value="1"/>
</dbReference>
<feature type="region of interest" description="Disordered" evidence="4">
    <location>
        <begin position="1148"/>
        <end position="1178"/>
    </location>
</feature>
<comment type="similarity">
    <text evidence="3">Belongs to the serpin family.</text>
</comment>
<dbReference type="PROSITE" id="PS00284">
    <property type="entry name" value="SERPIN"/>
    <property type="match status" value="1"/>
</dbReference>
<protein>
    <recommendedName>
        <fullName evidence="6">Serpin domain-containing protein</fullName>
    </recommendedName>
</protein>
<keyword evidence="5" id="KW-0732">Signal</keyword>
<feature type="compositionally biased region" description="Basic and acidic residues" evidence="4">
    <location>
        <begin position="80"/>
        <end position="97"/>
    </location>
</feature>
<comment type="caution">
    <text evidence="7">The sequence shown here is derived from an EMBL/GenBank/DDBJ whole genome shotgun (WGS) entry which is preliminary data.</text>
</comment>
<feature type="compositionally biased region" description="Low complexity" evidence="4">
    <location>
        <begin position="932"/>
        <end position="944"/>
    </location>
</feature>
<feature type="compositionally biased region" description="Polar residues" evidence="4">
    <location>
        <begin position="1096"/>
        <end position="1107"/>
    </location>
</feature>
<feature type="chain" id="PRO_5032952909" description="Serpin domain-containing protein" evidence="5">
    <location>
        <begin position="26"/>
        <end position="1640"/>
    </location>
</feature>
<evidence type="ECO:0000313" key="7">
    <source>
        <dbReference type="EMBL" id="KAF3429781.1"/>
    </source>
</evidence>
<evidence type="ECO:0000256" key="2">
    <source>
        <dbReference type="ARBA" id="ARBA00022900"/>
    </source>
</evidence>
<dbReference type="GO" id="GO:0004867">
    <property type="term" value="F:serine-type endopeptidase inhibitor activity"/>
    <property type="evidence" value="ECO:0007669"/>
    <property type="project" value="UniProtKB-KW"/>
</dbReference>
<proteinExistence type="inferred from homology"/>
<dbReference type="PANTHER" id="PTHR11461">
    <property type="entry name" value="SERINE PROTEASE INHIBITOR, SERPIN"/>
    <property type="match status" value="1"/>
</dbReference>
<gene>
    <name evidence="7" type="ORF">E2986_07469</name>
</gene>
<name>A0A833S8D7_9HYME</name>
<feature type="region of interest" description="Disordered" evidence="4">
    <location>
        <begin position="1093"/>
        <end position="1114"/>
    </location>
</feature>
<feature type="region of interest" description="Disordered" evidence="4">
    <location>
        <begin position="619"/>
        <end position="640"/>
    </location>
</feature>
<dbReference type="GO" id="GO:0005615">
    <property type="term" value="C:extracellular space"/>
    <property type="evidence" value="ECO:0007669"/>
    <property type="project" value="InterPro"/>
</dbReference>
<keyword evidence="2" id="KW-0722">Serine protease inhibitor</keyword>